<dbReference type="Gene3D" id="3.30.420.40">
    <property type="match status" value="1"/>
</dbReference>
<dbReference type="OrthoDB" id="9814545at2"/>
<organism evidence="2 3">
    <name type="scientific">Neolewinella aurantiaca</name>
    <dbReference type="NCBI Taxonomy" id="2602767"/>
    <lineage>
        <taxon>Bacteria</taxon>
        <taxon>Pseudomonadati</taxon>
        <taxon>Bacteroidota</taxon>
        <taxon>Saprospiria</taxon>
        <taxon>Saprospirales</taxon>
        <taxon>Lewinellaceae</taxon>
        <taxon>Neolewinella</taxon>
    </lineage>
</organism>
<dbReference type="PANTHER" id="PTHR30005">
    <property type="entry name" value="EXOPOLYPHOSPHATASE"/>
    <property type="match status" value="1"/>
</dbReference>
<gene>
    <name evidence="2" type="ORF">FUA23_21335</name>
</gene>
<comment type="caution">
    <text evidence="2">The sequence shown here is derived from an EMBL/GenBank/DDBJ whole genome shotgun (WGS) entry which is preliminary data.</text>
</comment>
<dbReference type="Gene3D" id="3.30.420.150">
    <property type="entry name" value="Exopolyphosphatase. Domain 2"/>
    <property type="match status" value="1"/>
</dbReference>
<evidence type="ECO:0000313" key="2">
    <source>
        <dbReference type="EMBL" id="TXF84022.1"/>
    </source>
</evidence>
<dbReference type="EMBL" id="VOXD01000055">
    <property type="protein sequence ID" value="TXF84022.1"/>
    <property type="molecule type" value="Genomic_DNA"/>
</dbReference>
<dbReference type="Pfam" id="PF02541">
    <property type="entry name" value="Ppx-GppA"/>
    <property type="match status" value="1"/>
</dbReference>
<sequence length="308" mass="33380">MSTVTRRAVIDLGTNTFHLLIADVSATGGISEIYRERIFVKLAAEGIATIGKAPFARGIKALRHFRIVLDEHDVPEVNAIGTAALRTAANGKEFIREAAEKSGINIQLIDGDQEAQYITLGVLNAIPAAEDRVLIMDIGGGSTEFIIADERQVYWRRSFPLGVSVLMTGFHFSDPISGGEVSALENHLKTSLTPLREALATYPTTHLVGAAGTFDVLAERLQDTAAPRHTTSHQLNIAGFGPLYERIVGATLAERLALPDVPEERADMIVVAMILLRFVSRLAGIDRITVSDYAMKEGILLARPQDAK</sequence>
<dbReference type="InterPro" id="IPR050273">
    <property type="entry name" value="GppA/Ppx_hydrolase"/>
</dbReference>
<reference evidence="2 3" key="1">
    <citation type="submission" date="2019-08" db="EMBL/GenBank/DDBJ databases">
        <title>Lewinella sp. strain SSH13 Genome sequencing and assembly.</title>
        <authorList>
            <person name="Kim I."/>
        </authorList>
    </citation>
    <scope>NUCLEOTIDE SEQUENCE [LARGE SCALE GENOMIC DNA]</scope>
    <source>
        <strain evidence="2 3">SSH13</strain>
    </source>
</reference>
<dbReference type="InterPro" id="IPR003695">
    <property type="entry name" value="Ppx_GppA_N"/>
</dbReference>
<dbReference type="GO" id="GO:0016462">
    <property type="term" value="F:pyrophosphatase activity"/>
    <property type="evidence" value="ECO:0007669"/>
    <property type="project" value="TreeGrafter"/>
</dbReference>
<evidence type="ECO:0000313" key="3">
    <source>
        <dbReference type="Proteomes" id="UP000321907"/>
    </source>
</evidence>
<evidence type="ECO:0000259" key="1">
    <source>
        <dbReference type="Pfam" id="PF02541"/>
    </source>
</evidence>
<dbReference type="CDD" id="cd24055">
    <property type="entry name" value="ASKHA_NBD_ChPPX-like"/>
    <property type="match status" value="1"/>
</dbReference>
<dbReference type="AlphaFoldDB" id="A0A5C7FIN4"/>
<keyword evidence="3" id="KW-1185">Reference proteome</keyword>
<protein>
    <submittedName>
        <fullName evidence="2">Phosphatase</fullName>
    </submittedName>
</protein>
<name>A0A5C7FIN4_9BACT</name>
<feature type="domain" description="Ppx/GppA phosphatase N-terminal" evidence="1">
    <location>
        <begin position="23"/>
        <end position="301"/>
    </location>
</feature>
<dbReference type="Proteomes" id="UP000321907">
    <property type="component" value="Unassembled WGS sequence"/>
</dbReference>
<dbReference type="InterPro" id="IPR043129">
    <property type="entry name" value="ATPase_NBD"/>
</dbReference>
<proteinExistence type="predicted"/>
<accession>A0A5C7FIN4</accession>
<dbReference type="RefSeq" id="WP_147932812.1">
    <property type="nucleotide sequence ID" value="NZ_VOXD01000055.1"/>
</dbReference>
<dbReference type="SUPFAM" id="SSF53067">
    <property type="entry name" value="Actin-like ATPase domain"/>
    <property type="match status" value="2"/>
</dbReference>
<dbReference type="PANTHER" id="PTHR30005:SF0">
    <property type="entry name" value="RETROGRADE REGULATION PROTEIN 2"/>
    <property type="match status" value="1"/>
</dbReference>